<dbReference type="GO" id="GO:0003676">
    <property type="term" value="F:nucleic acid binding"/>
    <property type="evidence" value="ECO:0007669"/>
    <property type="project" value="InterPro"/>
</dbReference>
<dbReference type="Gramene" id="AET7Gv20530800.1">
    <property type="protein sequence ID" value="AET7Gv20530800.1"/>
    <property type="gene ID" value="AET7Gv20530800"/>
</dbReference>
<reference evidence="8" key="3">
    <citation type="journal article" date="2017" name="Nature">
        <title>Genome sequence of the progenitor of the wheat D genome Aegilops tauschii.</title>
        <authorList>
            <person name="Luo M.C."/>
            <person name="Gu Y.Q."/>
            <person name="Puiu D."/>
            <person name="Wang H."/>
            <person name="Twardziok S.O."/>
            <person name="Deal K.R."/>
            <person name="Huo N."/>
            <person name="Zhu T."/>
            <person name="Wang L."/>
            <person name="Wang Y."/>
            <person name="McGuire P.E."/>
            <person name="Liu S."/>
            <person name="Long H."/>
            <person name="Ramasamy R.K."/>
            <person name="Rodriguez J.C."/>
            <person name="Van S.L."/>
            <person name="Yuan L."/>
            <person name="Wang Z."/>
            <person name="Xia Z."/>
            <person name="Xiao L."/>
            <person name="Anderson O.D."/>
            <person name="Ouyang S."/>
            <person name="Liang Y."/>
            <person name="Zimin A.V."/>
            <person name="Pertea G."/>
            <person name="Qi P."/>
            <person name="Bennetzen J.L."/>
            <person name="Dai X."/>
            <person name="Dawson M.W."/>
            <person name="Muller H.G."/>
            <person name="Kugler K."/>
            <person name="Rivarola-Duarte L."/>
            <person name="Spannagl M."/>
            <person name="Mayer K.F.X."/>
            <person name="Lu F.H."/>
            <person name="Bevan M.W."/>
            <person name="Leroy P."/>
            <person name="Li P."/>
            <person name="You F.M."/>
            <person name="Sun Q."/>
            <person name="Liu Z."/>
            <person name="Lyons E."/>
            <person name="Wicker T."/>
            <person name="Salzberg S.L."/>
            <person name="Devos K.M."/>
            <person name="Dvorak J."/>
        </authorList>
    </citation>
    <scope>NUCLEOTIDE SEQUENCE [LARGE SCALE GENOMIC DNA]</scope>
    <source>
        <strain evidence="8">cv. AL8/78</strain>
    </source>
</reference>
<dbReference type="Gene3D" id="3.10.20.370">
    <property type="match status" value="1"/>
</dbReference>
<dbReference type="Proteomes" id="UP000015105">
    <property type="component" value="Chromosome 7D"/>
</dbReference>
<evidence type="ECO:0000313" key="9">
    <source>
        <dbReference type="Proteomes" id="UP000015105"/>
    </source>
</evidence>
<keyword evidence="6" id="KW-0695">RNA-directed DNA polymerase</keyword>
<dbReference type="InterPro" id="IPR041373">
    <property type="entry name" value="RT_RNaseH"/>
</dbReference>
<dbReference type="InterPro" id="IPR050951">
    <property type="entry name" value="Retrovirus_Pol_polyprotein"/>
</dbReference>
<dbReference type="GO" id="GO:0016787">
    <property type="term" value="F:hydrolase activity"/>
    <property type="evidence" value="ECO:0007669"/>
    <property type="project" value="UniProtKB-KW"/>
</dbReference>
<keyword evidence="5" id="KW-0378">Hydrolase</keyword>
<dbReference type="PROSITE" id="PS50994">
    <property type="entry name" value="INTEGRASE"/>
    <property type="match status" value="1"/>
</dbReference>
<dbReference type="CDD" id="cd09274">
    <property type="entry name" value="RNase_HI_RT_Ty3"/>
    <property type="match status" value="1"/>
</dbReference>
<reference evidence="9" key="2">
    <citation type="journal article" date="2017" name="Nat. Plants">
        <title>The Aegilops tauschii genome reveals multiple impacts of transposons.</title>
        <authorList>
            <person name="Zhao G."/>
            <person name="Zou C."/>
            <person name="Li K."/>
            <person name="Wang K."/>
            <person name="Li T."/>
            <person name="Gao L."/>
            <person name="Zhang X."/>
            <person name="Wang H."/>
            <person name="Yang Z."/>
            <person name="Liu X."/>
            <person name="Jiang W."/>
            <person name="Mao L."/>
            <person name="Kong X."/>
            <person name="Jiao Y."/>
            <person name="Jia J."/>
        </authorList>
    </citation>
    <scope>NUCLEOTIDE SEQUENCE [LARGE SCALE GENOMIC DNA]</scope>
    <source>
        <strain evidence="9">cv. AL8/78</strain>
    </source>
</reference>
<organism evidence="8 9">
    <name type="scientific">Aegilops tauschii subsp. strangulata</name>
    <name type="common">Goatgrass</name>
    <dbReference type="NCBI Taxonomy" id="200361"/>
    <lineage>
        <taxon>Eukaryota</taxon>
        <taxon>Viridiplantae</taxon>
        <taxon>Streptophyta</taxon>
        <taxon>Embryophyta</taxon>
        <taxon>Tracheophyta</taxon>
        <taxon>Spermatophyta</taxon>
        <taxon>Magnoliopsida</taxon>
        <taxon>Liliopsida</taxon>
        <taxon>Poales</taxon>
        <taxon>Poaceae</taxon>
        <taxon>BOP clade</taxon>
        <taxon>Pooideae</taxon>
        <taxon>Triticodae</taxon>
        <taxon>Triticeae</taxon>
        <taxon>Triticinae</taxon>
        <taxon>Aegilops</taxon>
    </lineage>
</organism>
<evidence type="ECO:0000256" key="4">
    <source>
        <dbReference type="ARBA" id="ARBA00022759"/>
    </source>
</evidence>
<keyword evidence="9" id="KW-1185">Reference proteome</keyword>
<keyword evidence="2" id="KW-0548">Nucleotidyltransferase</keyword>
<evidence type="ECO:0000256" key="5">
    <source>
        <dbReference type="ARBA" id="ARBA00022801"/>
    </source>
</evidence>
<dbReference type="InterPro" id="IPR036397">
    <property type="entry name" value="RNaseH_sf"/>
</dbReference>
<dbReference type="SUPFAM" id="SSF53098">
    <property type="entry name" value="Ribonuclease H-like"/>
    <property type="match status" value="1"/>
</dbReference>
<proteinExistence type="predicted"/>
<dbReference type="InterPro" id="IPR012337">
    <property type="entry name" value="RNaseH-like_sf"/>
</dbReference>
<accession>A0A453RBY7</accession>
<dbReference type="InterPro" id="IPR001584">
    <property type="entry name" value="Integrase_cat-core"/>
</dbReference>
<keyword evidence="4" id="KW-0255">Endonuclease</keyword>
<dbReference type="EnsemblPlants" id="AET7Gv20530800.1">
    <property type="protein sequence ID" value="AET7Gv20530800.1"/>
    <property type="gene ID" value="AET7Gv20530800"/>
</dbReference>
<evidence type="ECO:0000313" key="8">
    <source>
        <dbReference type="EnsemblPlants" id="AET7Gv20530800.1"/>
    </source>
</evidence>
<dbReference type="InterPro" id="IPR043502">
    <property type="entry name" value="DNA/RNA_pol_sf"/>
</dbReference>
<evidence type="ECO:0000256" key="2">
    <source>
        <dbReference type="ARBA" id="ARBA00022695"/>
    </source>
</evidence>
<evidence type="ECO:0000256" key="6">
    <source>
        <dbReference type="ARBA" id="ARBA00022918"/>
    </source>
</evidence>
<dbReference type="GO" id="GO:0003964">
    <property type="term" value="F:RNA-directed DNA polymerase activity"/>
    <property type="evidence" value="ECO:0007669"/>
    <property type="project" value="UniProtKB-KW"/>
</dbReference>
<dbReference type="Pfam" id="PF17921">
    <property type="entry name" value="Integrase_H2C2"/>
    <property type="match status" value="1"/>
</dbReference>
<dbReference type="InterPro" id="IPR041588">
    <property type="entry name" value="Integrase_H2C2"/>
</dbReference>
<evidence type="ECO:0000256" key="1">
    <source>
        <dbReference type="ARBA" id="ARBA00022679"/>
    </source>
</evidence>
<dbReference type="GO" id="GO:0015074">
    <property type="term" value="P:DNA integration"/>
    <property type="evidence" value="ECO:0007669"/>
    <property type="project" value="InterPro"/>
</dbReference>
<name>A0A453RBY7_AEGTS</name>
<dbReference type="PANTHER" id="PTHR37984">
    <property type="entry name" value="PROTEIN CBG26694"/>
    <property type="match status" value="1"/>
</dbReference>
<evidence type="ECO:0000256" key="3">
    <source>
        <dbReference type="ARBA" id="ARBA00022722"/>
    </source>
</evidence>
<dbReference type="STRING" id="200361.A0A453RBY7"/>
<dbReference type="Gene3D" id="1.10.340.70">
    <property type="match status" value="1"/>
</dbReference>
<sequence length="515" mass="59192">KSYLVSATVLAIPDFSKKFTVETDASDNRVGAVLQQGGHPIAFMSKALSPWYQGLSTYNKEYLAMIVEVDQWRPYLQHAEFDILIDQRCLVHLETQRLLTPWQQKAFTKLLGLHYCIKYRKGVDNSAANSLSRSNPEEILYIVTSCRPAWLEDVLASYNSNPHAQKLLEQLALREDPKKRFSLHQGLLRFRDLIWLGGSTELHQKIIAAFHDSPLGGHSGFPVTYKRIHRLFAWPKMKVHIKHYVQCCQVCQQAKPDRTASPGLLQHLPIPKQPWDIITMDFIDGLPQSSQFNCLLVLVDKRSRFAHFLPLAHPYIAAKVAQLYMSQIYKLHGFTGAIVSDRDPVFTSHFRKELFQYAGTELRLSTANHPQTDGQTERVNQCIETFLRCFTHACPRRWSFWIPLAQFWYNSSPHSAIGMSPFKALYGHEPHHLGITAASNASVPCLQAWLEERQVTQNLIQQHLHRARQCMKAQADKKRSFWQFQVGDQVFLKLQPYIQTSVAPSANHKLSFKFF</sequence>
<evidence type="ECO:0000259" key="7">
    <source>
        <dbReference type="PROSITE" id="PS50994"/>
    </source>
</evidence>
<reference evidence="8" key="5">
    <citation type="journal article" date="2021" name="G3 (Bethesda)">
        <title>Aegilops tauschii genome assembly Aet v5.0 features greater sequence contiguity and improved annotation.</title>
        <authorList>
            <person name="Wang L."/>
            <person name="Zhu T."/>
            <person name="Rodriguez J.C."/>
            <person name="Deal K.R."/>
            <person name="Dubcovsky J."/>
            <person name="McGuire P.E."/>
            <person name="Lux T."/>
            <person name="Spannagl M."/>
            <person name="Mayer K.F.X."/>
            <person name="Baldrich P."/>
            <person name="Meyers B.C."/>
            <person name="Huo N."/>
            <person name="Gu Y.Q."/>
            <person name="Zhou H."/>
            <person name="Devos K.M."/>
            <person name="Bennetzen J.L."/>
            <person name="Unver T."/>
            <person name="Budak H."/>
            <person name="Gulick P.J."/>
            <person name="Galiba G."/>
            <person name="Kalapos B."/>
            <person name="Nelson D.R."/>
            <person name="Li P."/>
            <person name="You F.M."/>
            <person name="Luo M.C."/>
            <person name="Dvorak J."/>
        </authorList>
    </citation>
    <scope>NUCLEOTIDE SEQUENCE [LARGE SCALE GENOMIC DNA]</scope>
    <source>
        <strain evidence="8">cv. AL8/78</strain>
    </source>
</reference>
<dbReference type="GO" id="GO:0004519">
    <property type="term" value="F:endonuclease activity"/>
    <property type="evidence" value="ECO:0007669"/>
    <property type="project" value="UniProtKB-KW"/>
</dbReference>
<dbReference type="PANTHER" id="PTHR37984:SF5">
    <property type="entry name" value="PROTEIN NYNRIN-LIKE"/>
    <property type="match status" value="1"/>
</dbReference>
<dbReference type="SUPFAM" id="SSF56672">
    <property type="entry name" value="DNA/RNA polymerases"/>
    <property type="match status" value="1"/>
</dbReference>
<dbReference type="Gene3D" id="3.30.420.10">
    <property type="entry name" value="Ribonuclease H-like superfamily/Ribonuclease H"/>
    <property type="match status" value="1"/>
</dbReference>
<feature type="domain" description="Integrase catalytic" evidence="7">
    <location>
        <begin position="270"/>
        <end position="429"/>
    </location>
</feature>
<dbReference type="Pfam" id="PF17917">
    <property type="entry name" value="RT_RNaseH"/>
    <property type="match status" value="1"/>
</dbReference>
<reference evidence="8" key="4">
    <citation type="submission" date="2019-03" db="UniProtKB">
        <authorList>
            <consortium name="EnsemblPlants"/>
        </authorList>
    </citation>
    <scope>IDENTIFICATION</scope>
</reference>
<dbReference type="AlphaFoldDB" id="A0A453RBY7"/>
<reference evidence="9" key="1">
    <citation type="journal article" date="2014" name="Science">
        <title>Ancient hybridizations among the ancestral genomes of bread wheat.</title>
        <authorList>
            <consortium name="International Wheat Genome Sequencing Consortium,"/>
            <person name="Marcussen T."/>
            <person name="Sandve S.R."/>
            <person name="Heier L."/>
            <person name="Spannagl M."/>
            <person name="Pfeifer M."/>
            <person name="Jakobsen K.S."/>
            <person name="Wulff B.B."/>
            <person name="Steuernagel B."/>
            <person name="Mayer K.F."/>
            <person name="Olsen O.A."/>
        </authorList>
    </citation>
    <scope>NUCLEOTIDE SEQUENCE [LARGE SCALE GENOMIC DNA]</scope>
    <source>
        <strain evidence="9">cv. AL8/78</strain>
    </source>
</reference>
<protein>
    <recommendedName>
        <fullName evidence="7">Integrase catalytic domain-containing protein</fullName>
    </recommendedName>
</protein>
<keyword evidence="3" id="KW-0540">Nuclease</keyword>
<keyword evidence="1" id="KW-0808">Transferase</keyword>